<organism evidence="1 2">
    <name type="scientific">Bimuria novae-zelandiae CBS 107.79</name>
    <dbReference type="NCBI Taxonomy" id="1447943"/>
    <lineage>
        <taxon>Eukaryota</taxon>
        <taxon>Fungi</taxon>
        <taxon>Dikarya</taxon>
        <taxon>Ascomycota</taxon>
        <taxon>Pezizomycotina</taxon>
        <taxon>Dothideomycetes</taxon>
        <taxon>Pleosporomycetidae</taxon>
        <taxon>Pleosporales</taxon>
        <taxon>Massarineae</taxon>
        <taxon>Didymosphaeriaceae</taxon>
        <taxon>Bimuria</taxon>
    </lineage>
</organism>
<protein>
    <submittedName>
        <fullName evidence="1">Uncharacterized protein</fullName>
    </submittedName>
</protein>
<evidence type="ECO:0000313" key="1">
    <source>
        <dbReference type="EMBL" id="KAF1969780.1"/>
    </source>
</evidence>
<gene>
    <name evidence="1" type="ORF">BU23DRAFT_601379</name>
</gene>
<dbReference type="AlphaFoldDB" id="A0A6A5UZA0"/>
<dbReference type="OrthoDB" id="5230585at2759"/>
<name>A0A6A5UZA0_9PLEO</name>
<accession>A0A6A5UZA0</accession>
<evidence type="ECO:0000313" key="2">
    <source>
        <dbReference type="Proteomes" id="UP000800036"/>
    </source>
</evidence>
<keyword evidence="2" id="KW-1185">Reference proteome</keyword>
<dbReference type="EMBL" id="ML976706">
    <property type="protein sequence ID" value="KAF1969780.1"/>
    <property type="molecule type" value="Genomic_DNA"/>
</dbReference>
<reference evidence="1" key="1">
    <citation type="journal article" date="2020" name="Stud. Mycol.">
        <title>101 Dothideomycetes genomes: a test case for predicting lifestyles and emergence of pathogens.</title>
        <authorList>
            <person name="Haridas S."/>
            <person name="Albert R."/>
            <person name="Binder M."/>
            <person name="Bloem J."/>
            <person name="Labutti K."/>
            <person name="Salamov A."/>
            <person name="Andreopoulos B."/>
            <person name="Baker S."/>
            <person name="Barry K."/>
            <person name="Bills G."/>
            <person name="Bluhm B."/>
            <person name="Cannon C."/>
            <person name="Castanera R."/>
            <person name="Culley D."/>
            <person name="Daum C."/>
            <person name="Ezra D."/>
            <person name="Gonzalez J."/>
            <person name="Henrissat B."/>
            <person name="Kuo A."/>
            <person name="Liang C."/>
            <person name="Lipzen A."/>
            <person name="Lutzoni F."/>
            <person name="Magnuson J."/>
            <person name="Mondo S."/>
            <person name="Nolan M."/>
            <person name="Ohm R."/>
            <person name="Pangilinan J."/>
            <person name="Park H.-J."/>
            <person name="Ramirez L."/>
            <person name="Alfaro M."/>
            <person name="Sun H."/>
            <person name="Tritt A."/>
            <person name="Yoshinaga Y."/>
            <person name="Zwiers L.-H."/>
            <person name="Turgeon B."/>
            <person name="Goodwin S."/>
            <person name="Spatafora J."/>
            <person name="Crous P."/>
            <person name="Grigoriev I."/>
        </authorList>
    </citation>
    <scope>NUCLEOTIDE SEQUENCE</scope>
    <source>
        <strain evidence="1">CBS 107.79</strain>
    </source>
</reference>
<sequence>MCIPFQLPASSFHSNVNMPAVTSPQNKMSSEGPMLEYLGTDWHRSSHELACNLYREYDAGVKLWTKENLRDIESQLAHSREREYFTVHLIDGTTAQIRNPMFGEALPRRRQLVLRYREYWKLVTLCDCPEELYRVSYFIDWENASVTRSRRRGEITDAAA</sequence>
<dbReference type="Proteomes" id="UP000800036">
    <property type="component" value="Unassembled WGS sequence"/>
</dbReference>
<proteinExistence type="predicted"/>